<proteinExistence type="predicted"/>
<dbReference type="EMBL" id="CM007381">
    <property type="protein sequence ID" value="ONK79487.1"/>
    <property type="molecule type" value="Genomic_DNA"/>
</dbReference>
<protein>
    <submittedName>
        <fullName evidence="2">Uncharacterized protein</fullName>
    </submittedName>
</protein>
<sequence>MTRFNTRQTGKMEGERRQGTALRKPSSRGGAARPAVGPIRGPRASGTSQLRQVRRLEVWCGQPSTAGARRRTGSFTTWRAAYAMPRLPRRAQLPRPSSCLRCGRSVVIVNAVVFFVDRRGAKQGVD</sequence>
<dbReference type="AlphaFoldDB" id="A0A5P1FPZ0"/>
<keyword evidence="3" id="KW-1185">Reference proteome</keyword>
<feature type="region of interest" description="Disordered" evidence="1">
    <location>
        <begin position="1"/>
        <end position="50"/>
    </location>
</feature>
<reference evidence="3" key="1">
    <citation type="journal article" date="2017" name="Nat. Commun.">
        <title>The asparagus genome sheds light on the origin and evolution of a young Y chromosome.</title>
        <authorList>
            <person name="Harkess A."/>
            <person name="Zhou J."/>
            <person name="Xu C."/>
            <person name="Bowers J.E."/>
            <person name="Van der Hulst R."/>
            <person name="Ayyampalayam S."/>
            <person name="Mercati F."/>
            <person name="Riccardi P."/>
            <person name="McKain M.R."/>
            <person name="Kakrana A."/>
            <person name="Tang H."/>
            <person name="Ray J."/>
            <person name="Groenendijk J."/>
            <person name="Arikit S."/>
            <person name="Mathioni S.M."/>
            <person name="Nakano M."/>
            <person name="Shan H."/>
            <person name="Telgmann-Rauber A."/>
            <person name="Kanno A."/>
            <person name="Yue Z."/>
            <person name="Chen H."/>
            <person name="Li W."/>
            <person name="Chen Y."/>
            <person name="Xu X."/>
            <person name="Zhang Y."/>
            <person name="Luo S."/>
            <person name="Chen H."/>
            <person name="Gao J."/>
            <person name="Mao Z."/>
            <person name="Pires J.C."/>
            <person name="Luo M."/>
            <person name="Kudrna D."/>
            <person name="Wing R.A."/>
            <person name="Meyers B.C."/>
            <person name="Yi K."/>
            <person name="Kong H."/>
            <person name="Lavrijsen P."/>
            <person name="Sunseri F."/>
            <person name="Falavigna A."/>
            <person name="Ye Y."/>
            <person name="Leebens-Mack J.H."/>
            <person name="Chen G."/>
        </authorList>
    </citation>
    <scope>NUCLEOTIDE SEQUENCE [LARGE SCALE GENOMIC DNA]</scope>
    <source>
        <strain evidence="3">cv. DH0086</strain>
    </source>
</reference>
<dbReference type="Proteomes" id="UP000243459">
    <property type="component" value="Chromosome 1"/>
</dbReference>
<dbReference type="Gramene" id="ONK79487">
    <property type="protein sequence ID" value="ONK79487"/>
    <property type="gene ID" value="A4U43_C01F6860"/>
</dbReference>
<evidence type="ECO:0000313" key="3">
    <source>
        <dbReference type="Proteomes" id="UP000243459"/>
    </source>
</evidence>
<gene>
    <name evidence="2" type="ORF">A4U43_C01F6860</name>
</gene>
<organism evidence="2 3">
    <name type="scientific">Asparagus officinalis</name>
    <name type="common">Garden asparagus</name>
    <dbReference type="NCBI Taxonomy" id="4686"/>
    <lineage>
        <taxon>Eukaryota</taxon>
        <taxon>Viridiplantae</taxon>
        <taxon>Streptophyta</taxon>
        <taxon>Embryophyta</taxon>
        <taxon>Tracheophyta</taxon>
        <taxon>Spermatophyta</taxon>
        <taxon>Magnoliopsida</taxon>
        <taxon>Liliopsida</taxon>
        <taxon>Asparagales</taxon>
        <taxon>Asparagaceae</taxon>
        <taxon>Asparagoideae</taxon>
        <taxon>Asparagus</taxon>
    </lineage>
</organism>
<accession>A0A5P1FPZ0</accession>
<name>A0A5P1FPZ0_ASPOF</name>
<evidence type="ECO:0000256" key="1">
    <source>
        <dbReference type="SAM" id="MobiDB-lite"/>
    </source>
</evidence>
<evidence type="ECO:0000313" key="2">
    <source>
        <dbReference type="EMBL" id="ONK79487.1"/>
    </source>
</evidence>